<accession>A0AB35MI46</accession>
<evidence type="ECO:0000313" key="3">
    <source>
        <dbReference type="Proteomes" id="UP001172756"/>
    </source>
</evidence>
<protein>
    <recommendedName>
        <fullName evidence="4">Secreted protein</fullName>
    </recommendedName>
</protein>
<evidence type="ECO:0000313" key="2">
    <source>
        <dbReference type="EMBL" id="MDN4483492.1"/>
    </source>
</evidence>
<dbReference type="Proteomes" id="UP001172756">
    <property type="component" value="Unassembled WGS sequence"/>
</dbReference>
<reference evidence="2 3" key="1">
    <citation type="submission" date="2023-06" db="EMBL/GenBank/DDBJ databases">
        <title>SYSU T0a273.</title>
        <authorList>
            <person name="Gao L."/>
            <person name="Fang B.-Z."/>
            <person name="Li W.-J."/>
        </authorList>
    </citation>
    <scope>NUCLEOTIDE SEQUENCE [LARGE SCALE GENOMIC DNA]</scope>
    <source>
        <strain evidence="2 3">SYSU T0a273</strain>
    </source>
</reference>
<dbReference type="RefSeq" id="WP_301160332.1">
    <property type="nucleotide sequence ID" value="NZ_JAUHQB010000004.1"/>
</dbReference>
<name>A0AB35MI46_9MICO</name>
<feature type="chain" id="PRO_5044266571" description="Secreted protein" evidence="1">
    <location>
        <begin position="28"/>
        <end position="116"/>
    </location>
</feature>
<proteinExistence type="predicted"/>
<organism evidence="2 3">
    <name type="scientific">Demequina lignilytica</name>
    <dbReference type="NCBI Taxonomy" id="3051663"/>
    <lineage>
        <taxon>Bacteria</taxon>
        <taxon>Bacillati</taxon>
        <taxon>Actinomycetota</taxon>
        <taxon>Actinomycetes</taxon>
        <taxon>Micrococcales</taxon>
        <taxon>Demequinaceae</taxon>
        <taxon>Demequina</taxon>
    </lineage>
</organism>
<sequence length="116" mass="11961">MGIRTVRIVATAAFAFAAMAAAPAAFAGEVNGKGDKTPVGEHRVPASICAFSGLNDVPDGSDHPDDPFAAGHVQSFGDIIQEIAGMSPGSIAMMKDMLQANKPGISCNKNAEHEEH</sequence>
<evidence type="ECO:0008006" key="4">
    <source>
        <dbReference type="Google" id="ProtNLM"/>
    </source>
</evidence>
<keyword evidence="1" id="KW-0732">Signal</keyword>
<gene>
    <name evidence="2" type="ORF">QQ002_08085</name>
</gene>
<evidence type="ECO:0000256" key="1">
    <source>
        <dbReference type="SAM" id="SignalP"/>
    </source>
</evidence>
<dbReference type="AlphaFoldDB" id="A0AB35MI46"/>
<dbReference type="EMBL" id="JAUHQB010000004">
    <property type="protein sequence ID" value="MDN4483492.1"/>
    <property type="molecule type" value="Genomic_DNA"/>
</dbReference>
<comment type="caution">
    <text evidence="2">The sequence shown here is derived from an EMBL/GenBank/DDBJ whole genome shotgun (WGS) entry which is preliminary data.</text>
</comment>
<feature type="signal peptide" evidence="1">
    <location>
        <begin position="1"/>
        <end position="27"/>
    </location>
</feature>